<keyword evidence="6" id="KW-1185">Reference proteome</keyword>
<protein>
    <recommendedName>
        <fullName evidence="4">EF-hand domain-containing protein</fullName>
    </recommendedName>
</protein>
<organism evidence="5 6">
    <name type="scientific">Curvularia clavata</name>
    <dbReference type="NCBI Taxonomy" id="95742"/>
    <lineage>
        <taxon>Eukaryota</taxon>
        <taxon>Fungi</taxon>
        <taxon>Dikarya</taxon>
        <taxon>Ascomycota</taxon>
        <taxon>Pezizomycotina</taxon>
        <taxon>Dothideomycetes</taxon>
        <taxon>Pleosporomycetidae</taxon>
        <taxon>Pleosporales</taxon>
        <taxon>Pleosporineae</taxon>
        <taxon>Pleosporaceae</taxon>
        <taxon>Curvularia</taxon>
    </lineage>
</organism>
<feature type="compositionally biased region" description="Polar residues" evidence="3">
    <location>
        <begin position="222"/>
        <end position="241"/>
    </location>
</feature>
<dbReference type="Proteomes" id="UP001056012">
    <property type="component" value="Chromosome 8"/>
</dbReference>
<dbReference type="SUPFAM" id="SSF47473">
    <property type="entry name" value="EF-hand"/>
    <property type="match status" value="1"/>
</dbReference>
<feature type="domain" description="EF-hand" evidence="4">
    <location>
        <begin position="347"/>
        <end position="382"/>
    </location>
</feature>
<dbReference type="InterPro" id="IPR018247">
    <property type="entry name" value="EF_Hand_1_Ca_BS"/>
</dbReference>
<evidence type="ECO:0000256" key="1">
    <source>
        <dbReference type="ARBA" id="ARBA00022737"/>
    </source>
</evidence>
<evidence type="ECO:0000256" key="3">
    <source>
        <dbReference type="SAM" id="MobiDB-lite"/>
    </source>
</evidence>
<feature type="compositionally biased region" description="Polar residues" evidence="3">
    <location>
        <begin position="1"/>
        <end position="10"/>
    </location>
</feature>
<dbReference type="EMBL" id="CP089281">
    <property type="protein sequence ID" value="USP82367.1"/>
    <property type="molecule type" value="Genomic_DNA"/>
</dbReference>
<evidence type="ECO:0000313" key="6">
    <source>
        <dbReference type="Proteomes" id="UP001056012"/>
    </source>
</evidence>
<keyword evidence="1" id="KW-0677">Repeat</keyword>
<sequence>MPHSLRNQCQAHDHARSQQGSRERQDKTWAWEGEKLAARGAGTGTGTESGRWGASGRPLRAGPSMHLHAPLDCVIDWLVWLVHVASGVADACCWAIPPPTPTTVNKATSLHRAEEIHAAMTHTTDLHMESTTPTPYKPSPLSFNSPRQSPFRRPGSIREASPSTIRPSTPSSSPLKPKDTPTTPSQANLRPAAPSASSQTPPPWLHTRTTSGTPEPPASPGRNVSPTRNGVPTTQSTPRPLSTASIAAMFEGAAKEDTPAPLSFRKHSPPVDPVKAVEKPVEKPIERPIEKPVEAHVDRFAHLSPAPSPAPRSPARSREPSPGRLAARQPVIRRMASSDALSKLPPPLLHSMRESFSVMDRDDDGHVNAADVADMLSQLGLSATPSQLSAYFNGAQSINLATYLTTLSDLLANLSHQSELSAAFEAFDDNDDGQIDLAELKDALLHTAPQPGETLLTEREIDMVVEAFSGRRAFGKGGKGLGRGEVFRYQDFLANLTGGDGRGDNAEAAASA</sequence>
<dbReference type="GO" id="GO:0005509">
    <property type="term" value="F:calcium ion binding"/>
    <property type="evidence" value="ECO:0007669"/>
    <property type="project" value="InterPro"/>
</dbReference>
<feature type="compositionally biased region" description="Basic and acidic residues" evidence="3">
    <location>
        <begin position="11"/>
        <end position="37"/>
    </location>
</feature>
<name>A0A9Q8ZI29_CURCL</name>
<dbReference type="PROSITE" id="PS50222">
    <property type="entry name" value="EF_HAND_2"/>
    <property type="match status" value="2"/>
</dbReference>
<feature type="region of interest" description="Disordered" evidence="3">
    <location>
        <begin position="126"/>
        <end position="241"/>
    </location>
</feature>
<evidence type="ECO:0000259" key="4">
    <source>
        <dbReference type="PROSITE" id="PS50222"/>
    </source>
</evidence>
<feature type="region of interest" description="Disordered" evidence="3">
    <location>
        <begin position="1"/>
        <end position="55"/>
    </location>
</feature>
<dbReference type="Gene3D" id="1.10.238.10">
    <property type="entry name" value="EF-hand"/>
    <property type="match status" value="1"/>
</dbReference>
<feature type="compositionally biased region" description="Low complexity" evidence="3">
    <location>
        <begin position="161"/>
        <end position="199"/>
    </location>
</feature>
<dbReference type="Pfam" id="PF13202">
    <property type="entry name" value="EF-hand_5"/>
    <property type="match status" value="1"/>
</dbReference>
<feature type="domain" description="EF-hand" evidence="4">
    <location>
        <begin position="415"/>
        <end position="450"/>
    </location>
</feature>
<dbReference type="OrthoDB" id="429467at2759"/>
<dbReference type="InterPro" id="IPR011992">
    <property type="entry name" value="EF-hand-dom_pair"/>
</dbReference>
<dbReference type="PANTHER" id="PTHR23049">
    <property type="entry name" value="MYOSIN REGULATORY LIGHT CHAIN 2"/>
    <property type="match status" value="1"/>
</dbReference>
<evidence type="ECO:0000313" key="5">
    <source>
        <dbReference type="EMBL" id="USP82367.1"/>
    </source>
</evidence>
<accession>A0A9Q8ZI29</accession>
<keyword evidence="2" id="KW-0106">Calcium</keyword>
<dbReference type="PROSITE" id="PS00018">
    <property type="entry name" value="EF_HAND_1"/>
    <property type="match status" value="2"/>
</dbReference>
<dbReference type="InterPro" id="IPR050403">
    <property type="entry name" value="Myosin_RLC"/>
</dbReference>
<proteinExistence type="predicted"/>
<dbReference type="VEuPathDB" id="FungiDB:yc1106_09641"/>
<dbReference type="AlphaFoldDB" id="A0A9Q8ZI29"/>
<dbReference type="SMART" id="SM00054">
    <property type="entry name" value="EFh"/>
    <property type="match status" value="2"/>
</dbReference>
<feature type="region of interest" description="Disordered" evidence="3">
    <location>
        <begin position="302"/>
        <end position="325"/>
    </location>
</feature>
<feature type="region of interest" description="Disordered" evidence="3">
    <location>
        <begin position="257"/>
        <end position="281"/>
    </location>
</feature>
<evidence type="ECO:0000256" key="2">
    <source>
        <dbReference type="ARBA" id="ARBA00022837"/>
    </source>
</evidence>
<reference evidence="5" key="1">
    <citation type="submission" date="2021-12" db="EMBL/GenBank/DDBJ databases">
        <title>Curvularia clavata genome.</title>
        <authorList>
            <person name="Cao Y."/>
        </authorList>
    </citation>
    <scope>NUCLEOTIDE SEQUENCE</scope>
    <source>
        <strain evidence="5">Yc1106</strain>
    </source>
</reference>
<dbReference type="InterPro" id="IPR002048">
    <property type="entry name" value="EF_hand_dom"/>
</dbReference>
<gene>
    <name evidence="5" type="ORF">yc1106_09641</name>
</gene>